<dbReference type="Pfam" id="PF01047">
    <property type="entry name" value="MarR"/>
    <property type="match status" value="1"/>
</dbReference>
<name>A0A0A6XFL1_ACTUT</name>
<protein>
    <submittedName>
        <fullName evidence="2">MarR family transcriptional regulator</fullName>
    </submittedName>
</protein>
<dbReference type="SUPFAM" id="SSF46785">
    <property type="entry name" value="Winged helix' DNA-binding domain"/>
    <property type="match status" value="1"/>
</dbReference>
<evidence type="ECO:0000313" key="3">
    <source>
        <dbReference type="Proteomes" id="UP000054537"/>
    </source>
</evidence>
<accession>A0A0A6XFL1</accession>
<dbReference type="OrthoDB" id="5432081at2"/>
<proteinExistence type="predicted"/>
<evidence type="ECO:0000259" key="1">
    <source>
        <dbReference type="PROSITE" id="PS50995"/>
    </source>
</evidence>
<dbReference type="PANTHER" id="PTHR33164">
    <property type="entry name" value="TRANSCRIPTIONAL REGULATOR, MARR FAMILY"/>
    <property type="match status" value="1"/>
</dbReference>
<organism evidence="2 3">
    <name type="scientific">Actinoplanes utahensis</name>
    <dbReference type="NCBI Taxonomy" id="1869"/>
    <lineage>
        <taxon>Bacteria</taxon>
        <taxon>Bacillati</taxon>
        <taxon>Actinomycetota</taxon>
        <taxon>Actinomycetes</taxon>
        <taxon>Micromonosporales</taxon>
        <taxon>Micromonosporaceae</taxon>
        <taxon>Actinoplanes</taxon>
    </lineage>
</organism>
<dbReference type="InterPro" id="IPR039422">
    <property type="entry name" value="MarR/SlyA-like"/>
</dbReference>
<dbReference type="EMBL" id="JRTT01000002">
    <property type="protein sequence ID" value="KHD78867.1"/>
    <property type="molecule type" value="Genomic_DNA"/>
</dbReference>
<dbReference type="SMART" id="SM00347">
    <property type="entry name" value="HTH_MARR"/>
    <property type="match status" value="1"/>
</dbReference>
<dbReference type="PROSITE" id="PS50995">
    <property type="entry name" value="HTH_MARR_2"/>
    <property type="match status" value="1"/>
</dbReference>
<dbReference type="eggNOG" id="COG1846">
    <property type="taxonomic scope" value="Bacteria"/>
</dbReference>
<dbReference type="RefSeq" id="WP_043521944.1">
    <property type="nucleotide sequence ID" value="NZ_BAABKU010000001.1"/>
</dbReference>
<dbReference type="GO" id="GO:0003700">
    <property type="term" value="F:DNA-binding transcription factor activity"/>
    <property type="evidence" value="ECO:0007669"/>
    <property type="project" value="InterPro"/>
</dbReference>
<dbReference type="Proteomes" id="UP000054537">
    <property type="component" value="Unassembled WGS sequence"/>
</dbReference>
<feature type="domain" description="HTH marR-type" evidence="1">
    <location>
        <begin position="15"/>
        <end position="147"/>
    </location>
</feature>
<evidence type="ECO:0000313" key="2">
    <source>
        <dbReference type="EMBL" id="KHD78867.1"/>
    </source>
</evidence>
<keyword evidence="3" id="KW-1185">Reference proteome</keyword>
<dbReference type="InterPro" id="IPR000835">
    <property type="entry name" value="HTH_MarR-typ"/>
</dbReference>
<dbReference type="Gene3D" id="1.10.10.10">
    <property type="entry name" value="Winged helix-like DNA-binding domain superfamily/Winged helix DNA-binding domain"/>
    <property type="match status" value="1"/>
</dbReference>
<dbReference type="GO" id="GO:0006950">
    <property type="term" value="P:response to stress"/>
    <property type="evidence" value="ECO:0007669"/>
    <property type="project" value="TreeGrafter"/>
</dbReference>
<dbReference type="STRING" id="1869.MB27_01790"/>
<dbReference type="InterPro" id="IPR036390">
    <property type="entry name" value="WH_DNA-bd_sf"/>
</dbReference>
<sequence length="170" mass="18968">MDEPRWLTDEQQHIWRQVVEVLVRVPAALEAQLQRDSGLTHMGYLVLMSLSERPDRRLAMSKLAKRACASLSRLSHVVARLEEKGWVRRERDAADGRVQIAVLTDEGWAKVVESAPGHAEAVQQLIFDRLTRAQARQLAKVAEALLDSPVEVAGLSALDRSSSSRRGVRG</sequence>
<dbReference type="AlphaFoldDB" id="A0A0A6XFL1"/>
<comment type="caution">
    <text evidence="2">The sequence shown here is derived from an EMBL/GenBank/DDBJ whole genome shotgun (WGS) entry which is preliminary data.</text>
</comment>
<gene>
    <name evidence="2" type="ORF">MB27_01790</name>
</gene>
<reference evidence="2 3" key="1">
    <citation type="submission" date="2014-10" db="EMBL/GenBank/DDBJ databases">
        <title>Draft genome sequence of Actinoplanes utahensis NRRL 12052.</title>
        <authorList>
            <person name="Velasco-Bucheli B."/>
            <person name="del Cerro C."/>
            <person name="Hormigo D."/>
            <person name="Garcia J.L."/>
            <person name="Acebal C."/>
            <person name="Arroyo M."/>
            <person name="de la Mata I."/>
        </authorList>
    </citation>
    <scope>NUCLEOTIDE SEQUENCE [LARGE SCALE GENOMIC DNA]</scope>
    <source>
        <strain evidence="2 3">NRRL 12052</strain>
    </source>
</reference>
<dbReference type="InterPro" id="IPR036388">
    <property type="entry name" value="WH-like_DNA-bd_sf"/>
</dbReference>
<dbReference type="PANTHER" id="PTHR33164:SF99">
    <property type="entry name" value="MARR FAMILY REGULATORY PROTEIN"/>
    <property type="match status" value="1"/>
</dbReference>